<dbReference type="OrthoDB" id="2019572at2759"/>
<evidence type="ECO:0000313" key="13">
    <source>
        <dbReference type="Proteomes" id="UP000281553"/>
    </source>
</evidence>
<keyword evidence="4" id="KW-0808">Transferase</keyword>
<comment type="subcellular location">
    <subcellularLocation>
        <location evidence="1">Membrane</location>
        <topology evidence="1">Single-pass type II membrane protein</topology>
    </subcellularLocation>
</comment>
<dbReference type="AlphaFoldDB" id="A0A3P7Q9Q9"/>
<evidence type="ECO:0000256" key="2">
    <source>
        <dbReference type="ARBA" id="ARBA00004922"/>
    </source>
</evidence>
<evidence type="ECO:0000256" key="10">
    <source>
        <dbReference type="ARBA" id="ARBA00038150"/>
    </source>
</evidence>
<sequence>MGFKHISMLVLALCLLVLVLYNLRLWPPPRDNEADGTSLLEDDLVQRCASLFSNNVTKSHGESKHLIPLKPHTFFLHLNREIGRNCKHFKESLFSRPIPIREEERQFPLGFLLTVFKDINQVARLLRLIHRPHNFYVIHVDKKSPRKFHKAVAEVAKCFGDNVGVVPLSESISVKRGDYTVLEQELVAARLLLKMGKWKYMINLTGQELPLKTNLELVLGLRMLNGSNLVQATFKRQMAIRIPNVTLSFPVSKQFFRSVSGVINTIEQQMVSHLPNLKSGVVRCWPPRMWSKCKVQNDLCPMFVAQETNVKLR</sequence>
<name>A0A3P7Q9Q9_DIBLA</name>
<keyword evidence="11" id="KW-0732">Signal</keyword>
<dbReference type="Proteomes" id="UP000281553">
    <property type="component" value="Unassembled WGS sequence"/>
</dbReference>
<evidence type="ECO:0000256" key="3">
    <source>
        <dbReference type="ARBA" id="ARBA00022676"/>
    </source>
</evidence>
<reference evidence="12 13" key="1">
    <citation type="submission" date="2018-11" db="EMBL/GenBank/DDBJ databases">
        <authorList>
            <consortium name="Pathogen Informatics"/>
        </authorList>
    </citation>
    <scope>NUCLEOTIDE SEQUENCE [LARGE SCALE GENOMIC DNA]</scope>
</reference>
<dbReference type="PANTHER" id="PTHR19297">
    <property type="entry name" value="GLYCOSYLTRANSFERASE 14 FAMILY MEMBER"/>
    <property type="match status" value="1"/>
</dbReference>
<evidence type="ECO:0000256" key="9">
    <source>
        <dbReference type="ARBA" id="ARBA00023180"/>
    </source>
</evidence>
<evidence type="ECO:0000256" key="1">
    <source>
        <dbReference type="ARBA" id="ARBA00004606"/>
    </source>
</evidence>
<evidence type="ECO:0000256" key="11">
    <source>
        <dbReference type="SAM" id="SignalP"/>
    </source>
</evidence>
<evidence type="ECO:0000313" key="12">
    <source>
        <dbReference type="EMBL" id="VDN27456.1"/>
    </source>
</evidence>
<evidence type="ECO:0000256" key="8">
    <source>
        <dbReference type="ARBA" id="ARBA00023136"/>
    </source>
</evidence>
<accession>A0A3P7Q9Q9</accession>
<dbReference type="GO" id="GO:0016020">
    <property type="term" value="C:membrane"/>
    <property type="evidence" value="ECO:0007669"/>
    <property type="project" value="UniProtKB-SubCell"/>
</dbReference>
<gene>
    <name evidence="12" type="ORF">DILT_LOCUS15010</name>
</gene>
<dbReference type="PANTHER" id="PTHR19297:SF191">
    <property type="entry name" value="PROTEIN XYLOSYLTRANSFERASE"/>
    <property type="match status" value="1"/>
</dbReference>
<comment type="similarity">
    <text evidence="10">Belongs to the glycosyltransferase 14 family.</text>
</comment>
<keyword evidence="6" id="KW-0735">Signal-anchor</keyword>
<keyword evidence="7" id="KW-1133">Transmembrane helix</keyword>
<keyword evidence="3" id="KW-0328">Glycosyltransferase</keyword>
<evidence type="ECO:0008006" key="14">
    <source>
        <dbReference type="Google" id="ProtNLM"/>
    </source>
</evidence>
<evidence type="ECO:0000256" key="5">
    <source>
        <dbReference type="ARBA" id="ARBA00022692"/>
    </source>
</evidence>
<dbReference type="InterPro" id="IPR003406">
    <property type="entry name" value="Glyco_trans_14"/>
</dbReference>
<organism evidence="12 13">
    <name type="scientific">Dibothriocephalus latus</name>
    <name type="common">Fish tapeworm</name>
    <name type="synonym">Diphyllobothrium latum</name>
    <dbReference type="NCBI Taxonomy" id="60516"/>
    <lineage>
        <taxon>Eukaryota</taxon>
        <taxon>Metazoa</taxon>
        <taxon>Spiralia</taxon>
        <taxon>Lophotrochozoa</taxon>
        <taxon>Platyhelminthes</taxon>
        <taxon>Cestoda</taxon>
        <taxon>Eucestoda</taxon>
        <taxon>Diphyllobothriidea</taxon>
        <taxon>Diphyllobothriidae</taxon>
        <taxon>Dibothriocephalus</taxon>
    </lineage>
</organism>
<evidence type="ECO:0000256" key="6">
    <source>
        <dbReference type="ARBA" id="ARBA00022968"/>
    </source>
</evidence>
<proteinExistence type="inferred from homology"/>
<keyword evidence="13" id="KW-1185">Reference proteome</keyword>
<dbReference type="EMBL" id="UYRU01076878">
    <property type="protein sequence ID" value="VDN27456.1"/>
    <property type="molecule type" value="Genomic_DNA"/>
</dbReference>
<evidence type="ECO:0000256" key="7">
    <source>
        <dbReference type="ARBA" id="ARBA00022989"/>
    </source>
</evidence>
<keyword evidence="9" id="KW-0325">Glycoprotein</keyword>
<dbReference type="Pfam" id="PF02485">
    <property type="entry name" value="Branch"/>
    <property type="match status" value="1"/>
</dbReference>
<feature type="chain" id="PRO_5017964215" description="Protein xylosyltransferase" evidence="11">
    <location>
        <begin position="25"/>
        <end position="313"/>
    </location>
</feature>
<keyword evidence="5" id="KW-0812">Transmembrane</keyword>
<dbReference type="GO" id="GO:0008375">
    <property type="term" value="F:acetylglucosaminyltransferase activity"/>
    <property type="evidence" value="ECO:0007669"/>
    <property type="project" value="TreeGrafter"/>
</dbReference>
<evidence type="ECO:0000256" key="4">
    <source>
        <dbReference type="ARBA" id="ARBA00022679"/>
    </source>
</evidence>
<keyword evidence="8" id="KW-0472">Membrane</keyword>
<comment type="pathway">
    <text evidence="2">Protein modification; protein glycosylation.</text>
</comment>
<protein>
    <recommendedName>
        <fullName evidence="14">Protein xylosyltransferase</fullName>
    </recommendedName>
</protein>
<feature type="signal peptide" evidence="11">
    <location>
        <begin position="1"/>
        <end position="24"/>
    </location>
</feature>